<dbReference type="AlphaFoldDB" id="A0A1X7U0W0"/>
<dbReference type="InParanoid" id="A0A1X7U0W0"/>
<feature type="region of interest" description="Disordered" evidence="1">
    <location>
        <begin position="77"/>
        <end position="124"/>
    </location>
</feature>
<feature type="compositionally biased region" description="Acidic residues" evidence="1">
    <location>
        <begin position="187"/>
        <end position="202"/>
    </location>
</feature>
<reference evidence="2" key="1">
    <citation type="submission" date="2017-05" db="UniProtKB">
        <authorList>
            <consortium name="EnsemblMetazoa"/>
        </authorList>
    </citation>
    <scope>IDENTIFICATION</scope>
</reference>
<proteinExistence type="predicted"/>
<feature type="compositionally biased region" description="Low complexity" evidence="1">
    <location>
        <begin position="95"/>
        <end position="104"/>
    </location>
</feature>
<evidence type="ECO:0000313" key="2">
    <source>
        <dbReference type="EnsemblMetazoa" id="Aqu2.1.21373_001"/>
    </source>
</evidence>
<protein>
    <submittedName>
        <fullName evidence="2">Uncharacterized protein</fullName>
    </submittedName>
</protein>
<sequence length="216" mass="24348">MTTCSTKKRRNKLYKQYLRNPDITTPITTVWRYKSSKTNPPVMETTGTLNNGVKRQRRLYNTTASATIPRPTKWNWKKKHDAPSVCSNREEENAAENSATSDAELLTVHSDPDDFAPNTDDNELEDCNVSETEILIEDRSTIDNKVGAKDAYDSAFVQRSCSPDHIEEITSLTGSDPEFEDIKEVNTDEESDPYMISDDSDTNESLLDLDKNATGL</sequence>
<accession>A0A1X7U0W0</accession>
<organism evidence="2">
    <name type="scientific">Amphimedon queenslandica</name>
    <name type="common">Sponge</name>
    <dbReference type="NCBI Taxonomy" id="400682"/>
    <lineage>
        <taxon>Eukaryota</taxon>
        <taxon>Metazoa</taxon>
        <taxon>Porifera</taxon>
        <taxon>Demospongiae</taxon>
        <taxon>Heteroscleromorpha</taxon>
        <taxon>Haplosclerida</taxon>
        <taxon>Niphatidae</taxon>
        <taxon>Amphimedon</taxon>
    </lineage>
</organism>
<feature type="region of interest" description="Disordered" evidence="1">
    <location>
        <begin position="169"/>
        <end position="216"/>
    </location>
</feature>
<evidence type="ECO:0000256" key="1">
    <source>
        <dbReference type="SAM" id="MobiDB-lite"/>
    </source>
</evidence>
<name>A0A1X7U0W0_AMPQE</name>
<dbReference type="EnsemblMetazoa" id="Aqu2.1.21373_001">
    <property type="protein sequence ID" value="Aqu2.1.21373_001"/>
    <property type="gene ID" value="Aqu2.1.21373"/>
</dbReference>